<accession>A0ABV8A5S3</accession>
<evidence type="ECO:0000313" key="2">
    <source>
        <dbReference type="EMBL" id="MFC3859778.1"/>
    </source>
</evidence>
<feature type="transmembrane region" description="Helical" evidence="1">
    <location>
        <begin position="343"/>
        <end position="359"/>
    </location>
</feature>
<dbReference type="EMBL" id="JBHRZF010000028">
    <property type="protein sequence ID" value="MFC3859778.1"/>
    <property type="molecule type" value="Genomic_DNA"/>
</dbReference>
<keyword evidence="1" id="KW-0812">Transmembrane</keyword>
<keyword evidence="1" id="KW-0472">Membrane</keyword>
<evidence type="ECO:0000256" key="1">
    <source>
        <dbReference type="SAM" id="Phobius"/>
    </source>
</evidence>
<proteinExistence type="predicted"/>
<organism evidence="2 3">
    <name type="scientific">Deinococcus antarcticus</name>
    <dbReference type="NCBI Taxonomy" id="1298767"/>
    <lineage>
        <taxon>Bacteria</taxon>
        <taxon>Thermotogati</taxon>
        <taxon>Deinococcota</taxon>
        <taxon>Deinococci</taxon>
        <taxon>Deinococcales</taxon>
        <taxon>Deinococcaceae</taxon>
        <taxon>Deinococcus</taxon>
    </lineage>
</organism>
<feature type="transmembrane region" description="Helical" evidence="1">
    <location>
        <begin position="66"/>
        <end position="84"/>
    </location>
</feature>
<dbReference type="InterPro" id="IPR051533">
    <property type="entry name" value="WaaL-like"/>
</dbReference>
<dbReference type="RefSeq" id="WP_380075939.1">
    <property type="nucleotide sequence ID" value="NZ_JBHRZF010000028.1"/>
</dbReference>
<dbReference type="Proteomes" id="UP001595748">
    <property type="component" value="Unassembled WGS sequence"/>
</dbReference>
<dbReference type="PANTHER" id="PTHR37422:SF13">
    <property type="entry name" value="LIPOPOLYSACCHARIDE BIOSYNTHESIS PROTEIN PA4999-RELATED"/>
    <property type="match status" value="1"/>
</dbReference>
<feature type="transmembrane region" description="Helical" evidence="1">
    <location>
        <begin position="184"/>
        <end position="201"/>
    </location>
</feature>
<feature type="transmembrane region" description="Helical" evidence="1">
    <location>
        <begin position="43"/>
        <end position="60"/>
    </location>
</feature>
<sequence length="392" mass="43761">MPYGLVSGTSIRYEQLAIPLMLLAIFISRKSLLVNLNRTSKSLAILWSIGFLSTTINTILSTSYKINYIPFLTFLNLIFFSILISSLDDYLKIRRIVFLAIICAATPAGIFAIAQSIKLPGILEITSNLYTSDSRGVVSNYIESSSSVFRAVSFFETPAYSATFFLCSIVIGIYLIYSESDKIIRFLTIMSICLSIAAGFFSFSATFIGGIALILATIIIFNIRKLSKILIMFAIILPIFYSFYNLISLEASFIANTNYQIERIVNGESFDTRFNESDGLITNTLDAIEEKPLIGWGWNSNDSVFVGDSLYIYLLYIFGLFGLSAIAIPMIINLYFSRINWSLYWIEAVIFILVILTGLGSPSLFAPRISLILWGIFSLWSSNLSANEEGNN</sequence>
<keyword evidence="3" id="KW-1185">Reference proteome</keyword>
<protein>
    <submittedName>
        <fullName evidence="2">Uncharacterized protein</fullName>
    </submittedName>
</protein>
<gene>
    <name evidence="2" type="ORF">ACFOPQ_03245</name>
</gene>
<dbReference type="PANTHER" id="PTHR37422">
    <property type="entry name" value="TEICHURONIC ACID BIOSYNTHESIS PROTEIN TUAE"/>
    <property type="match status" value="1"/>
</dbReference>
<feature type="transmembrane region" description="Helical" evidence="1">
    <location>
        <begin position="230"/>
        <end position="247"/>
    </location>
</feature>
<feature type="transmembrane region" description="Helical" evidence="1">
    <location>
        <begin position="207"/>
        <end position="223"/>
    </location>
</feature>
<name>A0ABV8A5S3_9DEIO</name>
<feature type="transmembrane region" description="Helical" evidence="1">
    <location>
        <begin position="159"/>
        <end position="177"/>
    </location>
</feature>
<evidence type="ECO:0000313" key="3">
    <source>
        <dbReference type="Proteomes" id="UP001595748"/>
    </source>
</evidence>
<feature type="transmembrane region" description="Helical" evidence="1">
    <location>
        <begin position="96"/>
        <end position="117"/>
    </location>
</feature>
<feature type="transmembrane region" description="Helical" evidence="1">
    <location>
        <begin position="16"/>
        <end position="36"/>
    </location>
</feature>
<reference evidence="3" key="1">
    <citation type="journal article" date="2019" name="Int. J. Syst. Evol. Microbiol.">
        <title>The Global Catalogue of Microorganisms (GCM) 10K type strain sequencing project: providing services to taxonomists for standard genome sequencing and annotation.</title>
        <authorList>
            <consortium name="The Broad Institute Genomics Platform"/>
            <consortium name="The Broad Institute Genome Sequencing Center for Infectious Disease"/>
            <person name="Wu L."/>
            <person name="Ma J."/>
        </authorList>
    </citation>
    <scope>NUCLEOTIDE SEQUENCE [LARGE SCALE GENOMIC DNA]</scope>
    <source>
        <strain evidence="3">CCTCC AB 2013263</strain>
    </source>
</reference>
<feature type="transmembrane region" description="Helical" evidence="1">
    <location>
        <begin position="310"/>
        <end position="336"/>
    </location>
</feature>
<keyword evidence="1" id="KW-1133">Transmembrane helix</keyword>
<comment type="caution">
    <text evidence="2">The sequence shown here is derived from an EMBL/GenBank/DDBJ whole genome shotgun (WGS) entry which is preliminary data.</text>
</comment>